<dbReference type="AlphaFoldDB" id="A0A815DKV1"/>
<dbReference type="SUPFAM" id="SSF55347">
    <property type="entry name" value="Glyceraldehyde-3-phosphate dehydrogenase-like, C-terminal domain"/>
    <property type="match status" value="1"/>
</dbReference>
<evidence type="ECO:0000313" key="5">
    <source>
        <dbReference type="EMBL" id="CAF3980234.1"/>
    </source>
</evidence>
<dbReference type="GO" id="GO:0016491">
    <property type="term" value="F:oxidoreductase activity"/>
    <property type="evidence" value="ECO:0007669"/>
    <property type="project" value="UniProtKB-KW"/>
</dbReference>
<evidence type="ECO:0000313" key="8">
    <source>
        <dbReference type="Proteomes" id="UP000663864"/>
    </source>
</evidence>
<dbReference type="Proteomes" id="UP000663836">
    <property type="component" value="Unassembled WGS sequence"/>
</dbReference>
<dbReference type="EMBL" id="CAJNOU010004620">
    <property type="protein sequence ID" value="CAF1448494.1"/>
    <property type="molecule type" value="Genomic_DNA"/>
</dbReference>
<evidence type="ECO:0000313" key="6">
    <source>
        <dbReference type="EMBL" id="CAF4168690.1"/>
    </source>
</evidence>
<dbReference type="EMBL" id="CAJNOT010002258">
    <property type="protein sequence ID" value="CAF1299666.1"/>
    <property type="molecule type" value="Genomic_DNA"/>
</dbReference>
<dbReference type="Proteomes" id="UP000663823">
    <property type="component" value="Unassembled WGS sequence"/>
</dbReference>
<dbReference type="EMBL" id="CAJOBD010016566">
    <property type="protein sequence ID" value="CAF4216486.1"/>
    <property type="molecule type" value="Genomic_DNA"/>
</dbReference>
<sequence>MGIGCYPVQAALLAFNHEEPELVTATGHTREFEGEITDTMASITLLFKNNRMAVLNYLGQDIGAIHSLTIHEAEDKNKIFLPTDFWTPTRIVLPNGHHVEHHLPETIKKPKWINSAGFRYEAIVCREQIMNGKSEHPFMTLENSLQIARIIEQARKQVLSSKH</sequence>
<dbReference type="EMBL" id="CAJOAX010016930">
    <property type="protein sequence ID" value="CAF4168690.1"/>
    <property type="molecule type" value="Genomic_DNA"/>
</dbReference>
<dbReference type="Proteomes" id="UP000663889">
    <property type="component" value="Unassembled WGS sequence"/>
</dbReference>
<comment type="caution">
    <text evidence="2">The sequence shown here is derived from an EMBL/GenBank/DDBJ whole genome shotgun (WGS) entry which is preliminary data.</text>
</comment>
<organism evidence="2 8">
    <name type="scientific">Rotaria sordida</name>
    <dbReference type="NCBI Taxonomy" id="392033"/>
    <lineage>
        <taxon>Eukaryota</taxon>
        <taxon>Metazoa</taxon>
        <taxon>Spiralia</taxon>
        <taxon>Gnathifera</taxon>
        <taxon>Rotifera</taxon>
        <taxon>Eurotatoria</taxon>
        <taxon>Bdelloidea</taxon>
        <taxon>Philodinida</taxon>
        <taxon>Philodinidae</taxon>
        <taxon>Rotaria</taxon>
    </lineage>
</organism>
<dbReference type="OrthoDB" id="2129491at2759"/>
<accession>A0A815DKV1</accession>
<protein>
    <submittedName>
        <fullName evidence="2">Uncharacterized protein</fullName>
    </submittedName>
</protein>
<name>A0A815DKV1_9BILA</name>
<keyword evidence="1" id="KW-0560">Oxidoreductase</keyword>
<evidence type="ECO:0000313" key="4">
    <source>
        <dbReference type="EMBL" id="CAF1448494.1"/>
    </source>
</evidence>
<evidence type="ECO:0000256" key="1">
    <source>
        <dbReference type="ARBA" id="ARBA00023002"/>
    </source>
</evidence>
<dbReference type="InterPro" id="IPR050984">
    <property type="entry name" value="Gfo/Idh/MocA_domain"/>
</dbReference>
<dbReference type="Proteomes" id="UP000663874">
    <property type="component" value="Unassembled WGS sequence"/>
</dbReference>
<evidence type="ECO:0000313" key="2">
    <source>
        <dbReference type="EMBL" id="CAF1299666.1"/>
    </source>
</evidence>
<dbReference type="Gene3D" id="3.30.360.10">
    <property type="entry name" value="Dihydrodipicolinate Reductase, domain 2"/>
    <property type="match status" value="1"/>
</dbReference>
<gene>
    <name evidence="5" type="ORF">FNK824_LOCUS24822</name>
    <name evidence="7" type="ORF">JBS370_LOCUS37241</name>
    <name evidence="6" type="ORF">OTI717_LOCUS37087</name>
    <name evidence="3" type="ORF">RFH988_LOCUS34814</name>
    <name evidence="4" type="ORF">SEV965_LOCUS33575</name>
    <name evidence="2" type="ORF">ZHD862_LOCUS27895</name>
</gene>
<dbReference type="PANTHER" id="PTHR22604">
    <property type="entry name" value="OXIDOREDUCTASES"/>
    <property type="match status" value="1"/>
</dbReference>
<evidence type="ECO:0000313" key="7">
    <source>
        <dbReference type="EMBL" id="CAF4216486.1"/>
    </source>
</evidence>
<dbReference type="PANTHER" id="PTHR22604:SF105">
    <property type="entry name" value="TRANS-1,2-DIHYDROBENZENE-1,2-DIOL DEHYDROGENASE"/>
    <property type="match status" value="1"/>
</dbReference>
<dbReference type="EMBL" id="CAJOBE010005641">
    <property type="protein sequence ID" value="CAF3980234.1"/>
    <property type="molecule type" value="Genomic_DNA"/>
</dbReference>
<evidence type="ECO:0000313" key="3">
    <source>
        <dbReference type="EMBL" id="CAF1400349.1"/>
    </source>
</evidence>
<dbReference type="Proteomes" id="UP000663864">
    <property type="component" value="Unassembled WGS sequence"/>
</dbReference>
<dbReference type="EMBL" id="CAJNOO010004995">
    <property type="protein sequence ID" value="CAF1400349.1"/>
    <property type="molecule type" value="Genomic_DNA"/>
</dbReference>
<reference evidence="2" key="1">
    <citation type="submission" date="2021-02" db="EMBL/GenBank/DDBJ databases">
        <authorList>
            <person name="Nowell W R."/>
        </authorList>
    </citation>
    <scope>NUCLEOTIDE SEQUENCE</scope>
</reference>
<proteinExistence type="predicted"/>
<dbReference type="Proteomes" id="UP000663882">
    <property type="component" value="Unassembled WGS sequence"/>
</dbReference>